<dbReference type="AlphaFoldDB" id="A0A6J4R400"/>
<sequence>VTSDPHGPHRSHHGRRVDARRSRVGGDGGRRLPRAARPRSSGDGHQGRGPRRARPRAADRRRARDPAPPDRRRL</sequence>
<feature type="non-terminal residue" evidence="2">
    <location>
        <position position="1"/>
    </location>
</feature>
<organism evidence="2">
    <name type="scientific">uncultured Solirubrobacteraceae bacterium</name>
    <dbReference type="NCBI Taxonomy" id="1162706"/>
    <lineage>
        <taxon>Bacteria</taxon>
        <taxon>Bacillati</taxon>
        <taxon>Actinomycetota</taxon>
        <taxon>Thermoleophilia</taxon>
        <taxon>Solirubrobacterales</taxon>
        <taxon>Solirubrobacteraceae</taxon>
        <taxon>environmental samples</taxon>
    </lineage>
</organism>
<name>A0A6J4R400_9ACTN</name>
<reference evidence="2" key="1">
    <citation type="submission" date="2020-02" db="EMBL/GenBank/DDBJ databases">
        <authorList>
            <person name="Meier V. D."/>
        </authorList>
    </citation>
    <scope>NUCLEOTIDE SEQUENCE</scope>
    <source>
        <strain evidence="2">AVDCRST_MAG65</strain>
    </source>
</reference>
<evidence type="ECO:0000256" key="1">
    <source>
        <dbReference type="SAM" id="MobiDB-lite"/>
    </source>
</evidence>
<feature type="non-terminal residue" evidence="2">
    <location>
        <position position="74"/>
    </location>
</feature>
<dbReference type="EMBL" id="CADCVL010000004">
    <property type="protein sequence ID" value="CAA9463485.1"/>
    <property type="molecule type" value="Genomic_DNA"/>
</dbReference>
<protein>
    <submittedName>
        <fullName evidence="2">Uncharacterized protein</fullName>
    </submittedName>
</protein>
<accession>A0A6J4R400</accession>
<feature type="compositionally biased region" description="Basic and acidic residues" evidence="1">
    <location>
        <begin position="56"/>
        <end position="74"/>
    </location>
</feature>
<feature type="region of interest" description="Disordered" evidence="1">
    <location>
        <begin position="1"/>
        <end position="74"/>
    </location>
</feature>
<proteinExistence type="predicted"/>
<evidence type="ECO:0000313" key="2">
    <source>
        <dbReference type="EMBL" id="CAA9463485.1"/>
    </source>
</evidence>
<gene>
    <name evidence="2" type="ORF">AVDCRST_MAG65-18</name>
</gene>